<dbReference type="EMBL" id="UOFU01000154">
    <property type="protein sequence ID" value="VAW98827.1"/>
    <property type="molecule type" value="Genomic_DNA"/>
</dbReference>
<name>A0A3B1AH85_9ZZZZ</name>
<protein>
    <submittedName>
        <fullName evidence="2">Uncharacterized protein</fullName>
    </submittedName>
</protein>
<dbReference type="AlphaFoldDB" id="A0A3B1AH85"/>
<sequence>MLSENQLKTPERRARSHQEIHHLVESRTDALSLYSELAA</sequence>
<proteinExistence type="predicted"/>
<feature type="non-terminal residue" evidence="2">
    <location>
        <position position="39"/>
    </location>
</feature>
<organism evidence="2">
    <name type="scientific">hydrothermal vent metagenome</name>
    <dbReference type="NCBI Taxonomy" id="652676"/>
    <lineage>
        <taxon>unclassified sequences</taxon>
        <taxon>metagenomes</taxon>
        <taxon>ecological metagenomes</taxon>
    </lineage>
</organism>
<reference evidence="2" key="1">
    <citation type="submission" date="2018-06" db="EMBL/GenBank/DDBJ databases">
        <authorList>
            <person name="Zhirakovskaya E."/>
        </authorList>
    </citation>
    <scope>NUCLEOTIDE SEQUENCE</scope>
</reference>
<evidence type="ECO:0000256" key="1">
    <source>
        <dbReference type="SAM" id="MobiDB-lite"/>
    </source>
</evidence>
<evidence type="ECO:0000313" key="2">
    <source>
        <dbReference type="EMBL" id="VAW98827.1"/>
    </source>
</evidence>
<accession>A0A3B1AH85</accession>
<feature type="region of interest" description="Disordered" evidence="1">
    <location>
        <begin position="1"/>
        <end position="21"/>
    </location>
</feature>
<feature type="compositionally biased region" description="Basic and acidic residues" evidence="1">
    <location>
        <begin position="9"/>
        <end position="21"/>
    </location>
</feature>
<gene>
    <name evidence="2" type="ORF">MNBD_GAMMA20-2295</name>
</gene>